<evidence type="ECO:0000259" key="5">
    <source>
        <dbReference type="PROSITE" id="PS51898"/>
    </source>
</evidence>
<dbReference type="AlphaFoldDB" id="A0A7M1AWK8"/>
<accession>A0A7M1AWK8</accession>
<dbReference type="Gene3D" id="3.30.160.390">
    <property type="entry name" value="Integrase, DNA-binding domain"/>
    <property type="match status" value="1"/>
</dbReference>
<sequence>MIRAENKLNDKAVKSAKPENATYSISDGKGLTLQVHPNGSKLWRFRYRIDGKQKMLSMGKYPDVSLADARRKTLEARTIVAEGNDPSQVRKDVKHQKKAIKEAIERKTTHSFEFVANEILNSRFERGEITEVHYKRTYRAFENDVYPFIGSLEVAEITPNQIMDIVERVEERGAHDSAYKLFYAISKIYKTIIARRKYDVEFSPTASISIGELIGAKTKKHYPTITDRKGIKGLLLAIESYQGDYSTKMALQVLPHVFLRSSNIRHAEWNEIDFNDRLWRIPASKMKTKEEFLIPLSDQVFTLLKEIHTFTGQEQYVFPSYRYKTAPLSDNTLIGAFRRMGYSKEEFVPHSFRAMFSTIAHEQGTFKHEVIEKQLAHSVGNSVSQAYNRSEYLQDRKELMQWWSDYLEEVKNG</sequence>
<dbReference type="CDD" id="cd00801">
    <property type="entry name" value="INT_P4_C"/>
    <property type="match status" value="1"/>
</dbReference>
<dbReference type="InterPro" id="IPR013762">
    <property type="entry name" value="Integrase-like_cat_sf"/>
</dbReference>
<dbReference type="EMBL" id="CP041165">
    <property type="protein sequence ID" value="QOP41805.1"/>
    <property type="molecule type" value="Genomic_DNA"/>
</dbReference>
<dbReference type="Proteomes" id="UP000593910">
    <property type="component" value="Chromosome"/>
</dbReference>
<dbReference type="InterPro" id="IPR011010">
    <property type="entry name" value="DNA_brk_join_enz"/>
</dbReference>
<dbReference type="InterPro" id="IPR050808">
    <property type="entry name" value="Phage_Integrase"/>
</dbReference>
<dbReference type="GO" id="GO:0003677">
    <property type="term" value="F:DNA binding"/>
    <property type="evidence" value="ECO:0007669"/>
    <property type="project" value="UniProtKB-KW"/>
</dbReference>
<evidence type="ECO:0000256" key="4">
    <source>
        <dbReference type="ARBA" id="ARBA00023172"/>
    </source>
</evidence>
<dbReference type="PANTHER" id="PTHR30629">
    <property type="entry name" value="PROPHAGE INTEGRASE"/>
    <property type="match status" value="1"/>
</dbReference>
<dbReference type="Gene3D" id="1.10.150.130">
    <property type="match status" value="1"/>
</dbReference>
<feature type="domain" description="Tyr recombinase" evidence="5">
    <location>
        <begin position="221"/>
        <end position="400"/>
    </location>
</feature>
<evidence type="ECO:0000313" key="7">
    <source>
        <dbReference type="Proteomes" id="UP000593910"/>
    </source>
</evidence>
<keyword evidence="3" id="KW-0238">DNA-binding</keyword>
<evidence type="ECO:0000313" key="6">
    <source>
        <dbReference type="EMBL" id="QOP41805.1"/>
    </source>
</evidence>
<reference evidence="6 7" key="1">
    <citation type="submission" date="2019-06" db="EMBL/GenBank/DDBJ databases">
        <title>Sulfurimonas gotlandica sp. nov., a chemoautotrophic and psychrotolerant epsilonproteobacterium isolated from a pelagic redoxcline, and an emended description of the genus Sulfurimonas.</title>
        <authorList>
            <person name="Wang S."/>
            <person name="Jiang L."/>
            <person name="Shao Z."/>
        </authorList>
    </citation>
    <scope>NUCLEOTIDE SEQUENCE [LARGE SCALE GENOMIC DNA]</scope>
    <source>
        <strain evidence="6 7">B2</strain>
    </source>
</reference>
<comment type="similarity">
    <text evidence="1">Belongs to the 'phage' integrase family.</text>
</comment>
<dbReference type="Gene3D" id="1.10.443.10">
    <property type="entry name" value="Intergrase catalytic core"/>
    <property type="match status" value="1"/>
</dbReference>
<dbReference type="InterPro" id="IPR010998">
    <property type="entry name" value="Integrase_recombinase_N"/>
</dbReference>
<dbReference type="InterPro" id="IPR002104">
    <property type="entry name" value="Integrase_catalytic"/>
</dbReference>
<dbReference type="InterPro" id="IPR053876">
    <property type="entry name" value="Phage_int_M"/>
</dbReference>
<dbReference type="Pfam" id="PF22022">
    <property type="entry name" value="Phage_int_M"/>
    <property type="match status" value="1"/>
</dbReference>
<gene>
    <name evidence="6" type="ORF">FJR03_08685</name>
</gene>
<organism evidence="6 7">
    <name type="scientific">Sulfurimonas marina</name>
    <dbReference type="NCBI Taxonomy" id="2590551"/>
    <lineage>
        <taxon>Bacteria</taxon>
        <taxon>Pseudomonadati</taxon>
        <taxon>Campylobacterota</taxon>
        <taxon>Epsilonproteobacteria</taxon>
        <taxon>Campylobacterales</taxon>
        <taxon>Sulfurimonadaceae</taxon>
        <taxon>Sulfurimonas</taxon>
    </lineage>
</organism>
<dbReference type="GO" id="GO:0006310">
    <property type="term" value="P:DNA recombination"/>
    <property type="evidence" value="ECO:0007669"/>
    <property type="project" value="UniProtKB-KW"/>
</dbReference>
<dbReference type="GO" id="GO:0015074">
    <property type="term" value="P:DNA integration"/>
    <property type="evidence" value="ECO:0007669"/>
    <property type="project" value="UniProtKB-KW"/>
</dbReference>
<keyword evidence="4" id="KW-0233">DNA recombination</keyword>
<dbReference type="PROSITE" id="PS51898">
    <property type="entry name" value="TYR_RECOMBINASE"/>
    <property type="match status" value="1"/>
</dbReference>
<evidence type="ECO:0000256" key="1">
    <source>
        <dbReference type="ARBA" id="ARBA00008857"/>
    </source>
</evidence>
<dbReference type="SUPFAM" id="SSF56349">
    <property type="entry name" value="DNA breaking-rejoining enzymes"/>
    <property type="match status" value="1"/>
</dbReference>
<keyword evidence="7" id="KW-1185">Reference proteome</keyword>
<dbReference type="PANTHER" id="PTHR30629:SF2">
    <property type="entry name" value="PROPHAGE INTEGRASE INTS-RELATED"/>
    <property type="match status" value="1"/>
</dbReference>
<keyword evidence="2" id="KW-0229">DNA integration</keyword>
<name>A0A7M1AWK8_9BACT</name>
<dbReference type="Pfam" id="PF00589">
    <property type="entry name" value="Phage_integrase"/>
    <property type="match status" value="1"/>
</dbReference>
<dbReference type="Pfam" id="PF13356">
    <property type="entry name" value="Arm-DNA-bind_3"/>
    <property type="match status" value="1"/>
</dbReference>
<evidence type="ECO:0000256" key="3">
    <source>
        <dbReference type="ARBA" id="ARBA00023125"/>
    </source>
</evidence>
<proteinExistence type="inferred from homology"/>
<protein>
    <submittedName>
        <fullName evidence="6">DUF4102 domain-containing protein</fullName>
    </submittedName>
</protein>
<dbReference type="KEGG" id="smax:FJR03_08685"/>
<evidence type="ECO:0000256" key="2">
    <source>
        <dbReference type="ARBA" id="ARBA00022908"/>
    </source>
</evidence>
<dbReference type="InterPro" id="IPR025166">
    <property type="entry name" value="Integrase_DNA_bind_dom"/>
</dbReference>
<dbReference type="RefSeq" id="WP_193113126.1">
    <property type="nucleotide sequence ID" value="NZ_CP041165.1"/>
</dbReference>
<dbReference type="InterPro" id="IPR038488">
    <property type="entry name" value="Integrase_DNA-bd_sf"/>
</dbReference>